<comment type="caution">
    <text evidence="3">The sequence shown here is derived from an EMBL/GenBank/DDBJ whole genome shotgun (WGS) entry which is preliminary data.</text>
</comment>
<protein>
    <submittedName>
        <fullName evidence="3">Uncharacterized protein</fullName>
    </submittedName>
</protein>
<proteinExistence type="predicted"/>
<gene>
    <name evidence="3" type="ORF">Z043_125351</name>
</gene>
<accession>A0A0P7XVT0</accession>
<evidence type="ECO:0000256" key="2">
    <source>
        <dbReference type="SAM" id="Phobius"/>
    </source>
</evidence>
<feature type="non-terminal residue" evidence="3">
    <location>
        <position position="118"/>
    </location>
</feature>
<dbReference type="AlphaFoldDB" id="A0A0P7XVT0"/>
<evidence type="ECO:0000313" key="3">
    <source>
        <dbReference type="EMBL" id="KPP56981.1"/>
    </source>
</evidence>
<feature type="transmembrane region" description="Helical" evidence="2">
    <location>
        <begin position="64"/>
        <end position="83"/>
    </location>
</feature>
<sequence length="118" mass="13546">MNKKRERRTVEQRGAQPQAREPIGDSGGRVPNLKRSTSRARQPRCLPSARRDPAGAMVRMKERLALRILFISTLFARGFLWTYREEERDADRDVCSENKVVTAKYPCLKSTGEVTTCY</sequence>
<evidence type="ECO:0000313" key="4">
    <source>
        <dbReference type="Proteomes" id="UP000034805"/>
    </source>
</evidence>
<dbReference type="EMBL" id="JARO02018125">
    <property type="protein sequence ID" value="KPP56981.1"/>
    <property type="molecule type" value="Genomic_DNA"/>
</dbReference>
<reference evidence="3 4" key="1">
    <citation type="submission" date="2015-08" db="EMBL/GenBank/DDBJ databases">
        <title>The genome of the Asian arowana (Scleropages formosus).</title>
        <authorList>
            <person name="Tan M.H."/>
            <person name="Gan H.M."/>
            <person name="Croft L.J."/>
            <person name="Austin C.M."/>
        </authorList>
    </citation>
    <scope>NUCLEOTIDE SEQUENCE [LARGE SCALE GENOMIC DNA]</scope>
    <source>
        <strain evidence="3">Aro1</strain>
    </source>
</reference>
<feature type="region of interest" description="Disordered" evidence="1">
    <location>
        <begin position="1"/>
        <end position="53"/>
    </location>
</feature>
<keyword evidence="2" id="KW-1133">Transmembrane helix</keyword>
<dbReference type="Proteomes" id="UP000034805">
    <property type="component" value="Unassembled WGS sequence"/>
</dbReference>
<keyword evidence="2" id="KW-0812">Transmembrane</keyword>
<evidence type="ECO:0000256" key="1">
    <source>
        <dbReference type="SAM" id="MobiDB-lite"/>
    </source>
</evidence>
<keyword evidence="2" id="KW-0472">Membrane</keyword>
<organism evidence="3 4">
    <name type="scientific">Scleropages formosus</name>
    <name type="common">Asian bonytongue</name>
    <name type="synonym">Osteoglossum formosum</name>
    <dbReference type="NCBI Taxonomy" id="113540"/>
    <lineage>
        <taxon>Eukaryota</taxon>
        <taxon>Metazoa</taxon>
        <taxon>Chordata</taxon>
        <taxon>Craniata</taxon>
        <taxon>Vertebrata</taxon>
        <taxon>Euteleostomi</taxon>
        <taxon>Actinopterygii</taxon>
        <taxon>Neopterygii</taxon>
        <taxon>Teleostei</taxon>
        <taxon>Osteoglossocephala</taxon>
        <taxon>Osteoglossomorpha</taxon>
        <taxon>Osteoglossiformes</taxon>
        <taxon>Osteoglossidae</taxon>
        <taxon>Scleropages</taxon>
    </lineage>
</organism>
<name>A0A0P7XVT0_SCLFO</name>